<protein>
    <submittedName>
        <fullName evidence="1">Uncharacterized protein</fullName>
    </submittedName>
</protein>
<evidence type="ECO:0000313" key="1">
    <source>
        <dbReference type="EMBL" id="PYC74900.1"/>
    </source>
</evidence>
<dbReference type="EMBL" id="PYBV01000005">
    <property type="protein sequence ID" value="PYC74900.1"/>
    <property type="molecule type" value="Genomic_DNA"/>
</dbReference>
<dbReference type="RefSeq" id="WP_110562119.1">
    <property type="nucleotide sequence ID" value="NZ_PYBV01000005.1"/>
</dbReference>
<evidence type="ECO:0000313" key="2">
    <source>
        <dbReference type="Proteomes" id="UP000248333"/>
    </source>
</evidence>
<proteinExistence type="predicted"/>
<accession>A0A318P733</accession>
<gene>
    <name evidence="1" type="ORF">C7C45_03130</name>
</gene>
<dbReference type="OrthoDB" id="3371652at2"/>
<name>A0A318P733_9ACTN</name>
<reference evidence="1 2" key="1">
    <citation type="submission" date="2018-03" db="EMBL/GenBank/DDBJ databases">
        <title>Bioinformatic expansion and discovery of thiopeptide antibiotics.</title>
        <authorList>
            <person name="Schwalen C.J."/>
            <person name="Hudson G.A."/>
            <person name="Mitchell D.A."/>
        </authorList>
    </citation>
    <scope>NUCLEOTIDE SEQUENCE [LARGE SCALE GENOMIC DNA]</scope>
    <source>
        <strain evidence="1 2">NRRL 8041</strain>
    </source>
</reference>
<organism evidence="1 2">
    <name type="scientific">Micromonospora arborensis</name>
    <dbReference type="NCBI Taxonomy" id="2116518"/>
    <lineage>
        <taxon>Bacteria</taxon>
        <taxon>Bacillati</taxon>
        <taxon>Actinomycetota</taxon>
        <taxon>Actinomycetes</taxon>
        <taxon>Micromonosporales</taxon>
        <taxon>Micromonosporaceae</taxon>
        <taxon>Micromonospora</taxon>
    </lineage>
</organism>
<sequence length="237" mass="26239">MYFRADDKGNPDFTRPLSQLEHVEAYWDSADDDPTSLADLYLNFHDFDRIEFLLFKDRLSAAILIARSAGKAISRLQDRFEQERQDGSHRVPGWEAESDLVLEESLGVVQDAQGIAVGAAILSAVAALELLLKELSASTGKRRGLDQSLRDLLAQQNASSDETKRIIEMVSRVRRRRNAFAHSLTGSYWDAPTAEDMFTPESMEDTLFTVAKIAVALEALIDATRQAATGPGAVQQP</sequence>
<dbReference type="AlphaFoldDB" id="A0A318P733"/>
<dbReference type="Proteomes" id="UP000248333">
    <property type="component" value="Unassembled WGS sequence"/>
</dbReference>
<keyword evidence="2" id="KW-1185">Reference proteome</keyword>
<comment type="caution">
    <text evidence="1">The sequence shown here is derived from an EMBL/GenBank/DDBJ whole genome shotgun (WGS) entry which is preliminary data.</text>
</comment>